<dbReference type="VEuPathDB" id="FungiDB:L203_03559"/>
<protein>
    <submittedName>
        <fullName evidence="1">Uncharacterized protein</fullName>
    </submittedName>
</protein>
<keyword evidence="2" id="KW-1185">Reference proteome</keyword>
<name>A0A1E3IFA9_9TREE</name>
<dbReference type="PANTHER" id="PTHR21310">
    <property type="entry name" value="AMINOGLYCOSIDE PHOSPHOTRANSFERASE-RELATED-RELATED"/>
    <property type="match status" value="1"/>
</dbReference>
<sequence>MSVVPKCDETGCTDDALRVNSRCHFCKLNFCWNHFENEQSHPCLTASHPETNRDGFEFDKEPEASEILRHLDIHAIKKEVESIYSGHVCSYVGKPQIWQELPRLCGNYNYHIVLGWADGQRWTMRIRLKQHKYLPDEALAMSVNSEIATARALEDAGCAVPRTRERPKDSQLSKLITYFYQELVPLGDCTVYTLWRETFTHQTKAFIRNYAKFMISLERVSFDKMGSLTLTEDGKITVGPFIERRTTIGVHPYFLGPFDSAKECYLAIIDVRLQQTLQRTRYKPSRELLHYLVLLELRALISNCHELDQGPYYIRHNEDDTNHVRVTNGSAITGVIDWKWATLAPKGVAFAAPFCFPDENYAEGYNALGVREVTLIEAYRDLGRSNLADHVRNGRKYHRLFDVLFREYVTLTTLNALRRAFLGLPDGRQGLPQTLKEWIQEAKTNYAEDQNLAIMLQRSDEFSKNSKQNTSNSEHWGLQ</sequence>
<dbReference type="PANTHER" id="PTHR21310:SF15">
    <property type="entry name" value="AMINOGLYCOSIDE PHOSPHOTRANSFERASE DOMAIN-CONTAINING PROTEIN"/>
    <property type="match status" value="1"/>
</dbReference>
<dbReference type="GeneID" id="91089893"/>
<dbReference type="InterPro" id="IPR051678">
    <property type="entry name" value="AGP_Transferase"/>
</dbReference>
<accession>A0A1E3IFA9</accession>
<evidence type="ECO:0000313" key="2">
    <source>
        <dbReference type="Proteomes" id="UP000094043"/>
    </source>
</evidence>
<dbReference type="OrthoDB" id="2564497at2759"/>
<dbReference type="EMBL" id="CP143790">
    <property type="protein sequence ID" value="WVN90448.1"/>
    <property type="molecule type" value="Genomic_DNA"/>
</dbReference>
<dbReference type="RefSeq" id="XP_066071148.1">
    <property type="nucleotide sequence ID" value="XM_066215051.1"/>
</dbReference>
<reference evidence="1" key="2">
    <citation type="journal article" date="2022" name="Elife">
        <title>Obligate sexual reproduction of a homothallic fungus closely related to the Cryptococcus pathogenic species complex.</title>
        <authorList>
            <person name="Passer A.R."/>
            <person name="Clancey S.A."/>
            <person name="Shea T."/>
            <person name="David-Palma M."/>
            <person name="Averette A.F."/>
            <person name="Boekhout T."/>
            <person name="Porcel B.M."/>
            <person name="Nowrousian M."/>
            <person name="Cuomo C.A."/>
            <person name="Sun S."/>
            <person name="Heitman J."/>
            <person name="Coelho M.A."/>
        </authorList>
    </citation>
    <scope>NUCLEOTIDE SEQUENCE</scope>
    <source>
        <strain evidence="1">CBS 7841</strain>
    </source>
</reference>
<gene>
    <name evidence="1" type="ORF">L203_105684</name>
</gene>
<evidence type="ECO:0000313" key="1">
    <source>
        <dbReference type="EMBL" id="WVN90448.1"/>
    </source>
</evidence>
<organism evidence="1 2">
    <name type="scientific">Cryptococcus depauperatus CBS 7841</name>
    <dbReference type="NCBI Taxonomy" id="1295531"/>
    <lineage>
        <taxon>Eukaryota</taxon>
        <taxon>Fungi</taxon>
        <taxon>Dikarya</taxon>
        <taxon>Basidiomycota</taxon>
        <taxon>Agaricomycotina</taxon>
        <taxon>Tremellomycetes</taxon>
        <taxon>Tremellales</taxon>
        <taxon>Cryptococcaceae</taxon>
        <taxon>Cryptococcus</taxon>
    </lineage>
</organism>
<proteinExistence type="predicted"/>
<dbReference type="AlphaFoldDB" id="A0A1E3IFA9"/>
<dbReference type="KEGG" id="cdep:91089893"/>
<reference evidence="1" key="1">
    <citation type="submission" date="2016-06" db="EMBL/GenBank/DDBJ databases">
        <authorList>
            <person name="Cuomo C."/>
            <person name="Litvintseva A."/>
            <person name="Heitman J."/>
            <person name="Chen Y."/>
            <person name="Sun S."/>
            <person name="Springer D."/>
            <person name="Dromer F."/>
            <person name="Young S."/>
            <person name="Zeng Q."/>
            <person name="Chapman S."/>
            <person name="Gujja S."/>
            <person name="Saif S."/>
            <person name="Birren B."/>
        </authorList>
    </citation>
    <scope>NUCLEOTIDE SEQUENCE</scope>
    <source>
        <strain evidence="1">CBS 7841</strain>
    </source>
</reference>
<dbReference type="Proteomes" id="UP000094043">
    <property type="component" value="Chromosome 7"/>
</dbReference>
<reference evidence="1" key="3">
    <citation type="submission" date="2024-01" db="EMBL/GenBank/DDBJ databases">
        <authorList>
            <person name="Coelho M.A."/>
            <person name="David-Palma M."/>
            <person name="Shea T."/>
            <person name="Sun S."/>
            <person name="Cuomo C.A."/>
            <person name="Heitman J."/>
        </authorList>
    </citation>
    <scope>NUCLEOTIDE SEQUENCE</scope>
    <source>
        <strain evidence="1">CBS 7841</strain>
    </source>
</reference>